<reference evidence="1" key="1">
    <citation type="submission" date="2017-02" db="UniProtKB">
        <authorList>
            <consortium name="WormBaseParasite"/>
        </authorList>
    </citation>
    <scope>IDENTIFICATION</scope>
</reference>
<accession>A0A0N4VUH8</accession>
<evidence type="ECO:0000313" key="1">
    <source>
        <dbReference type="WBParaSite" id="HPLM_0000094501-mRNA-1"/>
    </source>
</evidence>
<organism evidence="1">
    <name type="scientific">Haemonchus placei</name>
    <name type="common">Barber's pole worm</name>
    <dbReference type="NCBI Taxonomy" id="6290"/>
    <lineage>
        <taxon>Eukaryota</taxon>
        <taxon>Metazoa</taxon>
        <taxon>Ecdysozoa</taxon>
        <taxon>Nematoda</taxon>
        <taxon>Chromadorea</taxon>
        <taxon>Rhabditida</taxon>
        <taxon>Rhabditina</taxon>
        <taxon>Rhabditomorpha</taxon>
        <taxon>Strongyloidea</taxon>
        <taxon>Trichostrongylidae</taxon>
        <taxon>Haemonchus</taxon>
    </lineage>
</organism>
<proteinExistence type="predicted"/>
<name>A0A0N4VUH8_HAEPC</name>
<dbReference type="AlphaFoldDB" id="A0A0N4VUH8"/>
<protein>
    <submittedName>
        <fullName evidence="1">RNA-directed RNA polymerase</fullName>
    </submittedName>
</protein>
<dbReference type="WBParaSite" id="HPLM_0000094501-mRNA-1">
    <property type="protein sequence ID" value="HPLM_0000094501-mRNA-1"/>
    <property type="gene ID" value="HPLM_0000094501"/>
</dbReference>
<sequence length="173" mass="19950">LYNEIVFRTIHEFVKPERIRNNLLASRLYTPIEARTSQGRDEVERIATDNFLDSFESWFCSLIVEFFSYMDVLLSVSPTTKTGGYYLYGRRDSINKTRFLLVRTSHGDGKQAFKRVTLPGGSTVMQLRKMIEKSMRNGVVKSIWTLPDRVGYLVTCCFDKAPSIVQAYSVKPR</sequence>